<feature type="compositionally biased region" description="Basic and acidic residues" evidence="1">
    <location>
        <begin position="216"/>
        <end position="225"/>
    </location>
</feature>
<dbReference type="Proteomes" id="UP000693981">
    <property type="component" value="Unassembled WGS sequence"/>
</dbReference>
<keyword evidence="2" id="KW-0812">Transmembrane</keyword>
<keyword evidence="2" id="KW-0472">Membrane</keyword>
<name>A0A8T1W606_9STRA</name>
<feature type="region of interest" description="Disordered" evidence="1">
    <location>
        <begin position="172"/>
        <end position="235"/>
    </location>
</feature>
<sequence length="482" mass="53065">METVVTTWISLLLVVCSASTPLTADSIETTPESTTTGNVDLQPGQKPPVAPTYRNAYGTHFECSSTCVLLLWAHVVLVVGALLLLSLVPVRFASDEKLETPFVLWFGSPQKKKPKEEEVTPTESLCSRVSTWLVSSLFGASPTPGADARYQFHADMAQQLAAAKTYDSITVAASPPPSPKKATSRSSIFVGAPPSPPRLSRRRQPSSRRASTMNVRRSEPPEQRTSRAALGGEGPVETKEDLVRRRQSLEVRAERRVARVQEDVSYENLGDDEIRSYEYLEFLRELLDGLSLKKVCQKSGRVVSRTLYITPDMKVVYWNPAGAIKWLSTKSSLQAVKIELVLKGLHGSASVTSRSSPERDSRCVSIKCSDGKWLVLEAKTEAMRQRLYLGFSRLAHENQGQEQEQEAVAVAEHHLASLAAQPRELAEEFLAGAKMLPSGSRGGRVGRDQVFGEEEEEKMEGALSPVENDGDDIKDDPESSRR</sequence>
<evidence type="ECO:0000313" key="5">
    <source>
        <dbReference type="Proteomes" id="UP000693981"/>
    </source>
</evidence>
<dbReference type="AlphaFoldDB" id="A0A8T1W606"/>
<comment type="caution">
    <text evidence="4">The sequence shown here is derived from an EMBL/GenBank/DDBJ whole genome shotgun (WGS) entry which is preliminary data.</text>
</comment>
<feature type="transmembrane region" description="Helical" evidence="2">
    <location>
        <begin position="69"/>
        <end position="88"/>
    </location>
</feature>
<evidence type="ECO:0000256" key="1">
    <source>
        <dbReference type="SAM" id="MobiDB-lite"/>
    </source>
</evidence>
<evidence type="ECO:0008006" key="6">
    <source>
        <dbReference type="Google" id="ProtNLM"/>
    </source>
</evidence>
<feature type="signal peptide" evidence="3">
    <location>
        <begin position="1"/>
        <end position="24"/>
    </location>
</feature>
<dbReference type="OrthoDB" id="79068at2759"/>
<feature type="chain" id="PRO_5035859904" description="RanBD1 domain-containing protein" evidence="3">
    <location>
        <begin position="25"/>
        <end position="482"/>
    </location>
</feature>
<evidence type="ECO:0000313" key="4">
    <source>
        <dbReference type="EMBL" id="KAG7389402.1"/>
    </source>
</evidence>
<keyword evidence="2" id="KW-1133">Transmembrane helix</keyword>
<accession>A0A8T1W606</accession>
<evidence type="ECO:0000256" key="3">
    <source>
        <dbReference type="SAM" id="SignalP"/>
    </source>
</evidence>
<feature type="region of interest" description="Disordered" evidence="1">
    <location>
        <begin position="436"/>
        <end position="482"/>
    </location>
</feature>
<feature type="compositionally biased region" description="Polar residues" evidence="1">
    <location>
        <begin position="25"/>
        <end position="39"/>
    </location>
</feature>
<proteinExistence type="predicted"/>
<keyword evidence="5" id="KW-1185">Reference proteome</keyword>
<dbReference type="EMBL" id="JAGDFL010000411">
    <property type="protein sequence ID" value="KAG7389402.1"/>
    <property type="molecule type" value="Genomic_DNA"/>
</dbReference>
<organism evidence="4 5">
    <name type="scientific">Phytophthora boehmeriae</name>
    <dbReference type="NCBI Taxonomy" id="109152"/>
    <lineage>
        <taxon>Eukaryota</taxon>
        <taxon>Sar</taxon>
        <taxon>Stramenopiles</taxon>
        <taxon>Oomycota</taxon>
        <taxon>Peronosporomycetes</taxon>
        <taxon>Peronosporales</taxon>
        <taxon>Peronosporaceae</taxon>
        <taxon>Phytophthora</taxon>
    </lineage>
</organism>
<gene>
    <name evidence="4" type="ORF">PHYBOEH_007512</name>
</gene>
<evidence type="ECO:0000256" key="2">
    <source>
        <dbReference type="SAM" id="Phobius"/>
    </source>
</evidence>
<reference evidence="4" key="1">
    <citation type="submission" date="2021-02" db="EMBL/GenBank/DDBJ databases">
        <authorList>
            <person name="Palmer J.M."/>
        </authorList>
    </citation>
    <scope>NUCLEOTIDE SEQUENCE</scope>
    <source>
        <strain evidence="4">SCRP23</strain>
    </source>
</reference>
<protein>
    <recommendedName>
        <fullName evidence="6">RanBD1 domain-containing protein</fullName>
    </recommendedName>
</protein>
<keyword evidence="3" id="KW-0732">Signal</keyword>
<feature type="region of interest" description="Disordered" evidence="1">
    <location>
        <begin position="25"/>
        <end position="45"/>
    </location>
</feature>